<organism evidence="1 2">
    <name type="scientific">Thalassolituus hydrocarboniclasticus</name>
    <dbReference type="NCBI Taxonomy" id="2742796"/>
    <lineage>
        <taxon>Bacteria</taxon>
        <taxon>Pseudomonadati</taxon>
        <taxon>Pseudomonadota</taxon>
        <taxon>Gammaproteobacteria</taxon>
        <taxon>Oceanospirillales</taxon>
        <taxon>Oceanospirillaceae</taxon>
        <taxon>Thalassolituus</taxon>
    </lineage>
</organism>
<keyword evidence="2" id="KW-1185">Reference proteome</keyword>
<dbReference type="Proteomes" id="UP001065322">
    <property type="component" value="Chromosome"/>
</dbReference>
<accession>A0ABY6AB70</accession>
<evidence type="ECO:0008006" key="3">
    <source>
        <dbReference type="Google" id="ProtNLM"/>
    </source>
</evidence>
<reference evidence="2" key="1">
    <citation type="submission" date="2020-06" db="EMBL/GenBank/DDBJ databases">
        <title>Thalassolituus marinus alknpb1M-1, a hydrocarbon-degrading bacterium isolated from the deep-sea overlying water using an in-situ strategy from the South China Sea basin.</title>
        <authorList>
            <person name="Dong C."/>
            <person name="Chen Y."/>
            <person name="Shao Z."/>
        </authorList>
    </citation>
    <scope>NUCLEOTIDE SEQUENCE [LARGE SCALE GENOMIC DNA]</scope>
    <source>
        <strain evidence="2">alknpb1M-1</strain>
    </source>
</reference>
<sequence length="227" mass="25685">MTVSVTEPGAMNADVLKERLRAQRDLLNELHSTRLHRALSWLQAAQAQQDDDDLRFISGWIAFSACCSVDVGGQPLEDQYAVQRFVQQLVSFDQHNKIYHCLWHQYSGPVKALLKNPFVFAPFWVSQRAGNDDWRKAFDESSVAALNCLSRKKVPELLTIVLDRLFVLHNQVVRGGATYKSRVNREQVIDGANLLQTLVPVFVDIMLEAQHQDWGELAYPVVSSPAP</sequence>
<evidence type="ECO:0000313" key="2">
    <source>
        <dbReference type="Proteomes" id="UP001065322"/>
    </source>
</evidence>
<proteinExistence type="predicted"/>
<name>A0ABY6AB70_9GAMM</name>
<protein>
    <recommendedName>
        <fullName evidence="3">Apea-like HEPN domain-containing protein</fullName>
    </recommendedName>
</protein>
<gene>
    <name evidence="1" type="ORF">HUF19_10440</name>
</gene>
<dbReference type="EMBL" id="CP054475">
    <property type="protein sequence ID" value="UXD87830.1"/>
    <property type="molecule type" value="Genomic_DNA"/>
</dbReference>
<evidence type="ECO:0000313" key="1">
    <source>
        <dbReference type="EMBL" id="UXD87830.1"/>
    </source>
</evidence>